<reference evidence="2" key="1">
    <citation type="journal article" date="2020" name="Stud. Mycol.">
        <title>101 Dothideomycetes genomes: a test case for predicting lifestyles and emergence of pathogens.</title>
        <authorList>
            <person name="Haridas S."/>
            <person name="Albert R."/>
            <person name="Binder M."/>
            <person name="Bloem J."/>
            <person name="Labutti K."/>
            <person name="Salamov A."/>
            <person name="Andreopoulos B."/>
            <person name="Baker S."/>
            <person name="Barry K."/>
            <person name="Bills G."/>
            <person name="Bluhm B."/>
            <person name="Cannon C."/>
            <person name="Castanera R."/>
            <person name="Culley D."/>
            <person name="Daum C."/>
            <person name="Ezra D."/>
            <person name="Gonzalez J."/>
            <person name="Henrissat B."/>
            <person name="Kuo A."/>
            <person name="Liang C."/>
            <person name="Lipzen A."/>
            <person name="Lutzoni F."/>
            <person name="Magnuson J."/>
            <person name="Mondo S."/>
            <person name="Nolan M."/>
            <person name="Ohm R."/>
            <person name="Pangilinan J."/>
            <person name="Park H.-J."/>
            <person name="Ramirez L."/>
            <person name="Alfaro M."/>
            <person name="Sun H."/>
            <person name="Tritt A."/>
            <person name="Yoshinaga Y."/>
            <person name="Zwiers L.-H."/>
            <person name="Turgeon B."/>
            <person name="Goodwin S."/>
            <person name="Spatafora J."/>
            <person name="Crous P."/>
            <person name="Grigoriev I."/>
        </authorList>
    </citation>
    <scope>NUCLEOTIDE SEQUENCE</scope>
    <source>
        <strain evidence="2">CBS 260.36</strain>
    </source>
</reference>
<feature type="region of interest" description="Disordered" evidence="1">
    <location>
        <begin position="232"/>
        <end position="252"/>
    </location>
</feature>
<keyword evidence="3" id="KW-1185">Reference proteome</keyword>
<comment type="caution">
    <text evidence="2">The sequence shown here is derived from an EMBL/GenBank/DDBJ whole genome shotgun (WGS) entry which is preliminary data.</text>
</comment>
<dbReference type="Proteomes" id="UP000799439">
    <property type="component" value="Unassembled WGS sequence"/>
</dbReference>
<evidence type="ECO:0000313" key="3">
    <source>
        <dbReference type="Proteomes" id="UP000799439"/>
    </source>
</evidence>
<organism evidence="2 3">
    <name type="scientific">Myriangium duriaei CBS 260.36</name>
    <dbReference type="NCBI Taxonomy" id="1168546"/>
    <lineage>
        <taxon>Eukaryota</taxon>
        <taxon>Fungi</taxon>
        <taxon>Dikarya</taxon>
        <taxon>Ascomycota</taxon>
        <taxon>Pezizomycotina</taxon>
        <taxon>Dothideomycetes</taxon>
        <taxon>Dothideomycetidae</taxon>
        <taxon>Myriangiales</taxon>
        <taxon>Myriangiaceae</taxon>
        <taxon>Myriangium</taxon>
    </lineage>
</organism>
<name>A0A9P4J127_9PEZI</name>
<evidence type="ECO:0000313" key="2">
    <source>
        <dbReference type="EMBL" id="KAF2150438.1"/>
    </source>
</evidence>
<accession>A0A9P4J127</accession>
<gene>
    <name evidence="2" type="ORF">K461DRAFT_295721</name>
</gene>
<protein>
    <submittedName>
        <fullName evidence="2">Uncharacterized protein</fullName>
    </submittedName>
</protein>
<evidence type="ECO:0000256" key="1">
    <source>
        <dbReference type="SAM" id="MobiDB-lite"/>
    </source>
</evidence>
<dbReference type="AlphaFoldDB" id="A0A9P4J127"/>
<dbReference type="EMBL" id="ML996089">
    <property type="protein sequence ID" value="KAF2150438.1"/>
    <property type="molecule type" value="Genomic_DNA"/>
</dbReference>
<proteinExistence type="predicted"/>
<sequence>MGYLGRLPVEIRLMVYAYVGTFHSERCTVYEFVNEWAKVKDAEDATPDITNLARTCRQAYQECTSTFLSAPSTILSFPRLPEHSVEIRTDRNPMWSPNWGRYPQHPYSKLWDADPDNPASFLPANLASVTRIHINIDLSWLFEYSVLLQNLMKRLQLGKNLTECSISFENFAARSFERTSNPVFHMNTRPGLWWHFLLCPCKIEVRPMNADGGLRLFVNELRDLEELRYHNNRHPEDHVPDDEDNEDRNDIDIHSTEGLRRRLLVDPTYGLFPPKQ</sequence>